<accession>A0A2B7Z2R6</accession>
<dbReference type="GO" id="GO:0005787">
    <property type="term" value="C:signal peptidase complex"/>
    <property type="evidence" value="ECO:0007669"/>
    <property type="project" value="UniProtKB-UniRule"/>
</dbReference>
<evidence type="ECO:0000313" key="12">
    <source>
        <dbReference type="EMBL" id="PGH27127.1"/>
    </source>
</evidence>
<comment type="function">
    <text evidence="8">Essential component of the signal peptidase complex (SPC) which catalyzes the cleavage of N-terminal signal sequences from nascent proteins as they are translocated into the lumen of the endoplasmic reticulum. Essential for the SPC catalytic activity, possibly by stabilizing and positioning the active center of the complex close to the lumenal surface. Essential for viability.</text>
</comment>
<keyword evidence="7 9" id="KW-0472">Membrane</keyword>
<organism evidence="12 13">
    <name type="scientific">Polytolypa hystricis (strain UAMH7299)</name>
    <dbReference type="NCBI Taxonomy" id="1447883"/>
    <lineage>
        <taxon>Eukaryota</taxon>
        <taxon>Fungi</taxon>
        <taxon>Dikarya</taxon>
        <taxon>Ascomycota</taxon>
        <taxon>Pezizomycotina</taxon>
        <taxon>Eurotiomycetes</taxon>
        <taxon>Eurotiomycetidae</taxon>
        <taxon>Onygenales</taxon>
        <taxon>Onygenales incertae sedis</taxon>
        <taxon>Polytolypa</taxon>
    </lineage>
</organism>
<evidence type="ECO:0000256" key="2">
    <source>
        <dbReference type="ARBA" id="ARBA00009289"/>
    </source>
</evidence>
<evidence type="ECO:0000256" key="10">
    <source>
        <dbReference type="SAM" id="MobiDB-lite"/>
    </source>
</evidence>
<evidence type="ECO:0000256" key="11">
    <source>
        <dbReference type="SAM" id="Phobius"/>
    </source>
</evidence>
<evidence type="ECO:0000256" key="5">
    <source>
        <dbReference type="ARBA" id="ARBA00022968"/>
    </source>
</evidence>
<keyword evidence="3 11" id="KW-0812">Transmembrane</keyword>
<proteinExistence type="inferred from homology"/>
<comment type="caution">
    <text evidence="12">The sequence shown here is derived from an EMBL/GenBank/DDBJ whole genome shotgun (WGS) entry which is preliminary data.</text>
</comment>
<dbReference type="GO" id="GO:0006465">
    <property type="term" value="P:signal peptide processing"/>
    <property type="evidence" value="ECO:0007669"/>
    <property type="project" value="UniProtKB-UniRule"/>
</dbReference>
<name>A0A2B7Z2R6_POLH7</name>
<reference evidence="12 13" key="1">
    <citation type="submission" date="2017-10" db="EMBL/GenBank/DDBJ databases">
        <title>Comparative genomics in systemic dimorphic fungi from Ajellomycetaceae.</title>
        <authorList>
            <person name="Munoz J.F."/>
            <person name="Mcewen J.G."/>
            <person name="Clay O.K."/>
            <person name="Cuomo C.A."/>
        </authorList>
    </citation>
    <scope>NUCLEOTIDE SEQUENCE [LARGE SCALE GENOMIC DNA]</scope>
    <source>
        <strain evidence="12 13">UAMH7299</strain>
    </source>
</reference>
<evidence type="ECO:0000313" key="13">
    <source>
        <dbReference type="Proteomes" id="UP000224634"/>
    </source>
</evidence>
<evidence type="ECO:0000256" key="8">
    <source>
        <dbReference type="ARBA" id="ARBA00045670"/>
    </source>
</evidence>
<keyword evidence="6 11" id="KW-1133">Transmembrane helix</keyword>
<evidence type="ECO:0000256" key="6">
    <source>
        <dbReference type="ARBA" id="ARBA00022989"/>
    </source>
</evidence>
<dbReference type="Pfam" id="PF04573">
    <property type="entry name" value="SPC22"/>
    <property type="match status" value="2"/>
</dbReference>
<dbReference type="PIRSF" id="PIRSF016089">
    <property type="entry name" value="SPC22"/>
    <property type="match status" value="1"/>
</dbReference>
<evidence type="ECO:0000256" key="1">
    <source>
        <dbReference type="ARBA" id="ARBA00004648"/>
    </source>
</evidence>
<protein>
    <recommendedName>
        <fullName evidence="9">Signal peptidase subunit 3</fullName>
    </recommendedName>
</protein>
<keyword evidence="13" id="KW-1185">Reference proteome</keyword>
<dbReference type="InterPro" id="IPR007653">
    <property type="entry name" value="SPC3"/>
</dbReference>
<gene>
    <name evidence="12" type="ORF">AJ80_01083</name>
</gene>
<evidence type="ECO:0000256" key="4">
    <source>
        <dbReference type="ARBA" id="ARBA00022824"/>
    </source>
</evidence>
<comment type="subcellular location">
    <subcellularLocation>
        <location evidence="1">Endoplasmic reticulum membrane</location>
        <topology evidence="1">Single-pass type II membrane protein</topology>
    </subcellularLocation>
</comment>
<evidence type="ECO:0000256" key="7">
    <source>
        <dbReference type="ARBA" id="ARBA00023136"/>
    </source>
</evidence>
<feature type="region of interest" description="Disordered" evidence="10">
    <location>
        <begin position="142"/>
        <end position="167"/>
    </location>
</feature>
<dbReference type="EMBL" id="PDNA01000009">
    <property type="protein sequence ID" value="PGH27127.1"/>
    <property type="molecule type" value="Genomic_DNA"/>
</dbReference>
<dbReference type="PANTHER" id="PTHR12804:SF0">
    <property type="entry name" value="SIGNAL PEPTIDASE COMPLEX SUBUNIT 3"/>
    <property type="match status" value="1"/>
</dbReference>
<feature type="transmembrane region" description="Helical" evidence="11">
    <location>
        <begin position="12"/>
        <end position="35"/>
    </location>
</feature>
<feature type="compositionally biased region" description="Low complexity" evidence="10">
    <location>
        <begin position="142"/>
        <end position="156"/>
    </location>
</feature>
<dbReference type="STRING" id="1447883.A0A2B7Z2R6"/>
<dbReference type="AlphaFoldDB" id="A0A2B7Z2R6"/>
<dbReference type="GO" id="GO:0045047">
    <property type="term" value="P:protein targeting to ER"/>
    <property type="evidence" value="ECO:0007669"/>
    <property type="project" value="TreeGrafter"/>
</dbReference>
<comment type="similarity">
    <text evidence="2 9">Belongs to the SPCS3 family.</text>
</comment>
<keyword evidence="5" id="KW-0735">Signal-anchor</keyword>
<keyword evidence="4 9" id="KW-0256">Endoplasmic reticulum</keyword>
<dbReference type="OrthoDB" id="10261524at2759"/>
<sequence length="273" mass="29150">MHSALNRIQGVFGYFTTVAFVLGALTAFSVVLFPADPVASLELKNVQVIKGRPHYYSTKREEYAQIRFDLDADLSSLFNWNTKQLFVYVLASYPSSSPSSSPSSTSPASNTTTESIIWDTIIPAPVSPYSLESLMTRFFPSFSSSSSGIPKSSKSNKSNKKKPAAPVGVLRLRDQKPKYQITDITGTLTLREGASLVLGWNVQPWIGPLQWGSPQTNIASNLAGDVLGLGFITSGGERSGGRSKKFDFPPLKGSAAATAAAAAKKAGENGSSS</sequence>
<dbReference type="PANTHER" id="PTHR12804">
    <property type="entry name" value="MICROSOMAL SIGNAL PEPTIDASE 23 KD SUBUNIT SPC22/23"/>
    <property type="match status" value="1"/>
</dbReference>
<dbReference type="Proteomes" id="UP000224634">
    <property type="component" value="Unassembled WGS sequence"/>
</dbReference>
<evidence type="ECO:0000256" key="3">
    <source>
        <dbReference type="ARBA" id="ARBA00022692"/>
    </source>
</evidence>
<evidence type="ECO:0000256" key="9">
    <source>
        <dbReference type="PIRNR" id="PIRNR016089"/>
    </source>
</evidence>